<dbReference type="EMBL" id="CP082237">
    <property type="protein sequence ID" value="QZT35533.1"/>
    <property type="molecule type" value="Genomic_DNA"/>
</dbReference>
<evidence type="ECO:0000313" key="1">
    <source>
        <dbReference type="EMBL" id="QZT35533.1"/>
    </source>
</evidence>
<dbReference type="RefSeq" id="WP_222823256.1">
    <property type="nucleotide sequence ID" value="NZ_CP082237.1"/>
</dbReference>
<name>A0A8X8IC28_CALTT</name>
<proteinExistence type="predicted"/>
<reference evidence="1 2" key="1">
    <citation type="journal article" date="2020" name="Extremophiles">
        <title>Genomic analysis of Caldalkalibacillus thermarum TA2.A1 reveals aerobic alkaliphilic metabolism and evolutionary hallmarks linking alkaliphilic bacteria and plant life.</title>
        <authorList>
            <person name="de Jong S.I."/>
            <person name="van den Broek M.A."/>
            <person name="Merkel A.Y."/>
            <person name="de la Torre Cortes P."/>
            <person name="Kalamorz F."/>
            <person name="Cook G.M."/>
            <person name="van Loosdrecht M.C.M."/>
            <person name="McMillan D.G.G."/>
        </authorList>
    </citation>
    <scope>NUCLEOTIDE SEQUENCE [LARGE SCALE GENOMIC DNA]</scope>
    <source>
        <strain evidence="1 2">TA2.A1</strain>
    </source>
</reference>
<gene>
    <name evidence="1" type="ORF">HUR95_04615</name>
</gene>
<dbReference type="AlphaFoldDB" id="A0A8X8IC28"/>
<keyword evidence="2" id="KW-1185">Reference proteome</keyword>
<evidence type="ECO:0000313" key="2">
    <source>
        <dbReference type="Proteomes" id="UP000825179"/>
    </source>
</evidence>
<sequence length="100" mass="11728">MNLAGDPHVNKQRHTAIHRSTDVDNRLRLSFFRRDPRLMTGPSLLKGLNALIKTVDVLNWLSIFFDCKRKKVTSQKAYYCHHIDKNYVSCYDYEQLQSGE</sequence>
<dbReference type="Proteomes" id="UP000825179">
    <property type="component" value="Chromosome"/>
</dbReference>
<accession>A0A8X8IC28</accession>
<protein>
    <submittedName>
        <fullName evidence="1">Uncharacterized protein</fullName>
    </submittedName>
</protein>
<dbReference type="KEGG" id="cthu:HUR95_04615"/>
<organism evidence="1 2">
    <name type="scientific">Caldalkalibacillus thermarum (strain TA2.A1)</name>
    <dbReference type="NCBI Taxonomy" id="986075"/>
    <lineage>
        <taxon>Bacteria</taxon>
        <taxon>Bacillati</taxon>
        <taxon>Bacillota</taxon>
        <taxon>Bacilli</taxon>
        <taxon>Bacillales</taxon>
        <taxon>Bacillaceae</taxon>
        <taxon>Caldalkalibacillus</taxon>
    </lineage>
</organism>